<accession>A0AAV2ILM9</accession>
<feature type="compositionally biased region" description="Basic and acidic residues" evidence="1">
    <location>
        <begin position="264"/>
        <end position="273"/>
    </location>
</feature>
<feature type="compositionally biased region" description="Basic residues" evidence="1">
    <location>
        <begin position="177"/>
        <end position="198"/>
    </location>
</feature>
<feature type="region of interest" description="Disordered" evidence="1">
    <location>
        <begin position="63"/>
        <end position="134"/>
    </location>
</feature>
<organism evidence="2 3">
    <name type="scientific">Lymnaea stagnalis</name>
    <name type="common">Great pond snail</name>
    <name type="synonym">Helix stagnalis</name>
    <dbReference type="NCBI Taxonomy" id="6523"/>
    <lineage>
        <taxon>Eukaryota</taxon>
        <taxon>Metazoa</taxon>
        <taxon>Spiralia</taxon>
        <taxon>Lophotrochozoa</taxon>
        <taxon>Mollusca</taxon>
        <taxon>Gastropoda</taxon>
        <taxon>Heterobranchia</taxon>
        <taxon>Euthyneura</taxon>
        <taxon>Panpulmonata</taxon>
        <taxon>Hygrophila</taxon>
        <taxon>Lymnaeoidea</taxon>
        <taxon>Lymnaeidae</taxon>
        <taxon>Lymnaea</taxon>
    </lineage>
</organism>
<dbReference type="AlphaFoldDB" id="A0AAV2ILM9"/>
<proteinExistence type="predicted"/>
<dbReference type="PANTHER" id="PTHR46940">
    <property type="entry name" value="NKAP DOMAIN-CONTAINING 1"/>
    <property type="match status" value="1"/>
</dbReference>
<evidence type="ECO:0000313" key="3">
    <source>
        <dbReference type="Proteomes" id="UP001497497"/>
    </source>
</evidence>
<feature type="compositionally biased region" description="Basic residues" evidence="1">
    <location>
        <begin position="207"/>
        <end position="221"/>
    </location>
</feature>
<sequence>MKMNDSCAAAKSRTVGLNQGAKSLLRNVIRHTDTHNRHLEESEMWQLHQKLKQENFMDYEDRRKHTTADRTDQHQRKLSNKDDKSKDIRDPHIQNSYLYDDREDMGGKRRGKKRAHMDDVTLEEEEDQGKNGGQSTYWLKQLHNFEEADPDRWGHSGFKELYPEVYDSDKSSEDKSTKRKSKDKSSKKKHKKKKKKRERDKSEKNIKREKHKKKSKDKKHTLNSGKNSDSKSTHGKHRDGNSSDDVSEDNSFEMERKKKKRRYNRVENEKQVIKGENQCESPHRKMARRK</sequence>
<dbReference type="PANTHER" id="PTHR46940:SF1">
    <property type="entry name" value="NKAP DOMAIN CONTAINING 1"/>
    <property type="match status" value="1"/>
</dbReference>
<dbReference type="Pfam" id="PF15692">
    <property type="entry name" value="NKAP"/>
    <property type="match status" value="1"/>
</dbReference>
<evidence type="ECO:0000313" key="2">
    <source>
        <dbReference type="EMBL" id="CAL1547188.1"/>
    </source>
</evidence>
<comment type="caution">
    <text evidence="2">The sequence shown here is derived from an EMBL/GenBank/DDBJ whole genome shotgun (WGS) entry which is preliminary data.</text>
</comment>
<protein>
    <submittedName>
        <fullName evidence="2">Uncharacterized protein</fullName>
    </submittedName>
</protein>
<feature type="compositionally biased region" description="Basic and acidic residues" evidence="1">
    <location>
        <begin position="63"/>
        <end position="92"/>
    </location>
</feature>
<evidence type="ECO:0000256" key="1">
    <source>
        <dbReference type="SAM" id="MobiDB-lite"/>
    </source>
</evidence>
<keyword evidence="3" id="KW-1185">Reference proteome</keyword>
<feature type="compositionally biased region" description="Basic and acidic residues" evidence="1">
    <location>
        <begin position="164"/>
        <end position="176"/>
    </location>
</feature>
<gene>
    <name evidence="2" type="ORF">GSLYS_00020513001</name>
</gene>
<dbReference type="EMBL" id="CAXITT010000914">
    <property type="protein sequence ID" value="CAL1547188.1"/>
    <property type="molecule type" value="Genomic_DNA"/>
</dbReference>
<name>A0AAV2ILM9_LYMST</name>
<feature type="region of interest" description="Disordered" evidence="1">
    <location>
        <begin position="164"/>
        <end position="290"/>
    </location>
</feature>
<reference evidence="2 3" key="1">
    <citation type="submission" date="2024-04" db="EMBL/GenBank/DDBJ databases">
        <authorList>
            <consortium name="Genoscope - CEA"/>
            <person name="William W."/>
        </authorList>
    </citation>
    <scope>NUCLEOTIDE SEQUENCE [LARGE SCALE GENOMIC DNA]</scope>
</reference>
<dbReference type="Proteomes" id="UP001497497">
    <property type="component" value="Unassembled WGS sequence"/>
</dbReference>
<dbReference type="InterPro" id="IPR043407">
    <property type="entry name" value="Nkap_D1"/>
</dbReference>